<dbReference type="Proteomes" id="UP001162480">
    <property type="component" value="Chromosome 12"/>
</dbReference>
<organism evidence="1 2">
    <name type="scientific">Octopus vulgaris</name>
    <name type="common">Common octopus</name>
    <dbReference type="NCBI Taxonomy" id="6645"/>
    <lineage>
        <taxon>Eukaryota</taxon>
        <taxon>Metazoa</taxon>
        <taxon>Spiralia</taxon>
        <taxon>Lophotrochozoa</taxon>
        <taxon>Mollusca</taxon>
        <taxon>Cephalopoda</taxon>
        <taxon>Coleoidea</taxon>
        <taxon>Octopodiformes</taxon>
        <taxon>Octopoda</taxon>
        <taxon>Incirrata</taxon>
        <taxon>Octopodidae</taxon>
        <taxon>Octopus</taxon>
    </lineage>
</organism>
<proteinExistence type="predicted"/>
<dbReference type="EMBL" id="OX597825">
    <property type="protein sequence ID" value="CAI9731234.1"/>
    <property type="molecule type" value="Genomic_DNA"/>
</dbReference>
<protein>
    <submittedName>
        <fullName evidence="1">Uncharacterized protein</fullName>
    </submittedName>
</protein>
<gene>
    <name evidence="1" type="ORF">OCTVUL_1B024061</name>
</gene>
<dbReference type="AlphaFoldDB" id="A0AA36BBZ7"/>
<keyword evidence="2" id="KW-1185">Reference proteome</keyword>
<sequence>MNTIRKISRSKWEKIHQKNEEKNVNKPVRRSHIFHSFISPESHSAAVMPFICRITETLILMTNRIFIAFFERKITRRAARLSHVQYFEFIFPIAWKLLNVVSHSPLGVKP</sequence>
<reference evidence="1" key="1">
    <citation type="submission" date="2023-08" db="EMBL/GenBank/DDBJ databases">
        <authorList>
            <person name="Alioto T."/>
            <person name="Alioto T."/>
            <person name="Gomez Garrido J."/>
        </authorList>
    </citation>
    <scope>NUCLEOTIDE SEQUENCE</scope>
</reference>
<evidence type="ECO:0000313" key="2">
    <source>
        <dbReference type="Proteomes" id="UP001162480"/>
    </source>
</evidence>
<name>A0AA36BBZ7_OCTVU</name>
<accession>A0AA36BBZ7</accession>
<evidence type="ECO:0000313" key="1">
    <source>
        <dbReference type="EMBL" id="CAI9731234.1"/>
    </source>
</evidence>